<dbReference type="InterPro" id="IPR005180">
    <property type="entry name" value="DUF302"/>
</dbReference>
<protein>
    <recommendedName>
        <fullName evidence="1">DUF302 domain-containing protein</fullName>
    </recommendedName>
</protein>
<proteinExistence type="predicted"/>
<dbReference type="AlphaFoldDB" id="A0A1W1CID7"/>
<gene>
    <name evidence="2" type="ORF">MNB_SM-5-752</name>
</gene>
<evidence type="ECO:0000259" key="1">
    <source>
        <dbReference type="Pfam" id="PF03625"/>
    </source>
</evidence>
<dbReference type="Gene3D" id="3.30.310.70">
    <property type="entry name" value="TT1751-like domain"/>
    <property type="match status" value="1"/>
</dbReference>
<accession>A0A1W1CID7</accession>
<reference evidence="2" key="1">
    <citation type="submission" date="2016-10" db="EMBL/GenBank/DDBJ databases">
        <authorList>
            <person name="de Groot N.N."/>
        </authorList>
    </citation>
    <scope>NUCLEOTIDE SEQUENCE</scope>
</reference>
<dbReference type="Pfam" id="PF03625">
    <property type="entry name" value="DUF302"/>
    <property type="match status" value="1"/>
</dbReference>
<evidence type="ECO:0000313" key="2">
    <source>
        <dbReference type="EMBL" id="SFV65539.1"/>
    </source>
</evidence>
<dbReference type="EMBL" id="FPHH01000087">
    <property type="protein sequence ID" value="SFV65539.1"/>
    <property type="molecule type" value="Genomic_DNA"/>
</dbReference>
<dbReference type="SUPFAM" id="SSF103247">
    <property type="entry name" value="TT1751-like"/>
    <property type="match status" value="1"/>
</dbReference>
<name>A0A1W1CID7_9ZZZZ</name>
<feature type="domain" description="DUF302" evidence="1">
    <location>
        <begin position="108"/>
        <end position="156"/>
    </location>
</feature>
<dbReference type="InterPro" id="IPR035923">
    <property type="entry name" value="TT1751-like_sf"/>
</dbReference>
<sequence>MKKLILGVSALVLMVVMSGCSTMHMGWTAMTGQHKLDNGAMKAYDDMFTSVVKYGDPAKAMMKEFKVAEDVSGDDVKESITALTEEYNMRLTNYVKMFTKEDAKPNEVKEARIYSLCSLPIAKTFLNHSRYFGGFMPCRIIYVEYGNGDAYLITMDLTLAIHGGYPLPPKMLKLATEVEKAMTDIPKRAAQGDF</sequence>
<organism evidence="2">
    <name type="scientific">hydrothermal vent metagenome</name>
    <dbReference type="NCBI Taxonomy" id="652676"/>
    <lineage>
        <taxon>unclassified sequences</taxon>
        <taxon>metagenomes</taxon>
        <taxon>ecological metagenomes</taxon>
    </lineage>
</organism>
<dbReference type="PROSITE" id="PS51257">
    <property type="entry name" value="PROKAR_LIPOPROTEIN"/>
    <property type="match status" value="1"/>
</dbReference>